<evidence type="ECO:0000313" key="2">
    <source>
        <dbReference type="Proteomes" id="UP000260814"/>
    </source>
</evidence>
<dbReference type="AlphaFoldDB" id="A0A3E4Z785"/>
<evidence type="ECO:0000313" key="1">
    <source>
        <dbReference type="EMBL" id="RGM90342.1"/>
    </source>
</evidence>
<dbReference type="Proteomes" id="UP000260814">
    <property type="component" value="Unassembled WGS sequence"/>
</dbReference>
<reference evidence="1 2" key="1">
    <citation type="submission" date="2018-08" db="EMBL/GenBank/DDBJ databases">
        <title>A genome reference for cultivated species of the human gut microbiota.</title>
        <authorList>
            <person name="Zou Y."/>
            <person name="Xue W."/>
            <person name="Luo G."/>
        </authorList>
    </citation>
    <scope>NUCLEOTIDE SEQUENCE [LARGE SCALE GENOMIC DNA]</scope>
    <source>
        <strain evidence="1 2">OM06-2</strain>
    </source>
</reference>
<accession>A0A3E4Z785</accession>
<name>A0A3E4Z785_9BACT</name>
<gene>
    <name evidence="1" type="ORF">DXB87_10605</name>
</gene>
<dbReference type="RefSeq" id="WP_117702136.1">
    <property type="nucleotide sequence ID" value="NZ_QSTW01000013.1"/>
</dbReference>
<proteinExistence type="predicted"/>
<organism evidence="1 2">
    <name type="scientific">Phocaeicola plebeius</name>
    <dbReference type="NCBI Taxonomy" id="310297"/>
    <lineage>
        <taxon>Bacteria</taxon>
        <taxon>Pseudomonadati</taxon>
        <taxon>Bacteroidota</taxon>
        <taxon>Bacteroidia</taxon>
        <taxon>Bacteroidales</taxon>
        <taxon>Bacteroidaceae</taxon>
        <taxon>Phocaeicola</taxon>
    </lineage>
</organism>
<protein>
    <submittedName>
        <fullName evidence="1">Uncharacterized protein</fullName>
    </submittedName>
</protein>
<sequence>MISEEEKKKLRELSDRIRKSESEWGPVEVCVNCKRFAWNLNRARNGEVCTTFYCRLSGDVLGRFHRCNNYQNRNYLSNIRSEEENKYWEKYIRPLEYVGLVNRVLESTISNQMVLYAAKKIHGKTVEIQINMDNYETHTITFFMDDPRPQKTGDRIWSQTTMPSFAKCGDSYSRLLADSIKNALSEFEEFCKNKE</sequence>
<comment type="caution">
    <text evidence="1">The sequence shown here is derived from an EMBL/GenBank/DDBJ whole genome shotgun (WGS) entry which is preliminary data.</text>
</comment>
<dbReference type="EMBL" id="QSTW01000013">
    <property type="protein sequence ID" value="RGM90342.1"/>
    <property type="molecule type" value="Genomic_DNA"/>
</dbReference>